<proteinExistence type="predicted"/>
<keyword evidence="3" id="KW-1185">Reference proteome</keyword>
<dbReference type="Pfam" id="PF20310">
    <property type="entry name" value="HTH_Tnp_2"/>
    <property type="match status" value="1"/>
</dbReference>
<feature type="region of interest" description="Disordered" evidence="1">
    <location>
        <begin position="84"/>
        <end position="104"/>
    </location>
</feature>
<evidence type="ECO:0000313" key="3">
    <source>
        <dbReference type="Proteomes" id="UP000518887"/>
    </source>
</evidence>
<dbReference type="Proteomes" id="UP000518887">
    <property type="component" value="Unassembled WGS sequence"/>
</dbReference>
<gene>
    <name evidence="2" type="ORF">HNP76_002867</name>
</gene>
<dbReference type="InterPro" id="IPR046929">
    <property type="entry name" value="HTH_Tnp"/>
</dbReference>
<evidence type="ECO:0000256" key="1">
    <source>
        <dbReference type="SAM" id="MobiDB-lite"/>
    </source>
</evidence>
<sequence>MQRKFTAEEKKKLESNQYTLKVSNCKFYPTIKFKEEFWIRYQAGIAPRKIIKDLGYDLDLFTQKQIDCIVQKIKNQALSGTGFTEGENHNYRTGIKKPETDNSPQTISQMQAELLYLRQEVEFLKKIITADNSKKKQ</sequence>
<dbReference type="AlphaFoldDB" id="A0A7W8LNH8"/>
<accession>A0A7W8LNH8</accession>
<comment type="caution">
    <text evidence="2">The sequence shown here is derived from an EMBL/GenBank/DDBJ whole genome shotgun (WGS) entry which is preliminary data.</text>
</comment>
<protein>
    <submittedName>
        <fullName evidence="2">Uncharacterized protein</fullName>
    </submittedName>
</protein>
<evidence type="ECO:0000313" key="2">
    <source>
        <dbReference type="EMBL" id="MBB5227465.1"/>
    </source>
</evidence>
<reference evidence="2 3" key="1">
    <citation type="submission" date="2020-08" db="EMBL/GenBank/DDBJ databases">
        <title>Genomic Encyclopedia of Type Strains, Phase IV (KMG-IV): sequencing the most valuable type-strain genomes for metagenomic binning, comparative biology and taxonomic classification.</title>
        <authorList>
            <person name="Goeker M."/>
        </authorList>
    </citation>
    <scope>NUCLEOTIDE SEQUENCE [LARGE SCALE GENOMIC DNA]</scope>
    <source>
        <strain evidence="2 3">DSM 103462</strain>
    </source>
</reference>
<dbReference type="EMBL" id="JACHFQ010000016">
    <property type="protein sequence ID" value="MBB5227465.1"/>
    <property type="molecule type" value="Genomic_DNA"/>
</dbReference>
<feature type="compositionally biased region" description="Basic and acidic residues" evidence="1">
    <location>
        <begin position="86"/>
        <end position="100"/>
    </location>
</feature>
<organism evidence="2 3">
    <name type="scientific">Treponema ruminis</name>
    <dbReference type="NCBI Taxonomy" id="744515"/>
    <lineage>
        <taxon>Bacteria</taxon>
        <taxon>Pseudomonadati</taxon>
        <taxon>Spirochaetota</taxon>
        <taxon>Spirochaetia</taxon>
        <taxon>Spirochaetales</taxon>
        <taxon>Treponemataceae</taxon>
        <taxon>Treponema</taxon>
    </lineage>
</organism>
<dbReference type="RefSeq" id="WP_184661739.1">
    <property type="nucleotide sequence ID" value="NZ_CP031518.1"/>
</dbReference>
<name>A0A7W8LNH8_9SPIR</name>